<dbReference type="EMBL" id="RBXN01000005">
    <property type="protein sequence ID" value="RKT51345.1"/>
    <property type="molecule type" value="Genomic_DNA"/>
</dbReference>
<dbReference type="NCBIfam" id="TIGR00079">
    <property type="entry name" value="pept_deformyl"/>
    <property type="match status" value="1"/>
</dbReference>
<reference evidence="5 6" key="1">
    <citation type="submission" date="2018-10" db="EMBL/GenBank/DDBJ databases">
        <title>Genomic Encyclopedia of Archaeal and Bacterial Type Strains, Phase II (KMG-II): from individual species to whole genera.</title>
        <authorList>
            <person name="Goeker M."/>
        </authorList>
    </citation>
    <scope>NUCLEOTIDE SEQUENCE [LARGE SCALE GENOMIC DNA]</scope>
    <source>
        <strain evidence="5 6">NSB1</strain>
    </source>
</reference>
<evidence type="ECO:0000256" key="4">
    <source>
        <dbReference type="HAMAP-Rule" id="MF_00163"/>
    </source>
</evidence>
<dbReference type="AlphaFoldDB" id="A0A495VSF1"/>
<dbReference type="NCBIfam" id="NF001159">
    <property type="entry name" value="PRK00150.1-3"/>
    <property type="match status" value="1"/>
</dbReference>
<sequence>MLLPIYLYGQPVLRKVATDITADYPDLKKLIEDMFETMDKSDGVGLAAPQIGLDIRVLVINLDALSETFPEYKDYRKAMINAHIEEVSGDKITREEGCLSLPGIHEPVTRQEKIKITYRDQDFVEHTEVFEGYVARVIQHEYDHLEGKMFIDHLSPIRKQLIKSKLNSILKGKVNCGYRVKAVKK</sequence>
<feature type="binding site" evidence="4">
    <location>
        <position position="98"/>
    </location>
    <ligand>
        <name>Fe cation</name>
        <dbReference type="ChEBI" id="CHEBI:24875"/>
    </ligand>
</feature>
<keyword evidence="6" id="KW-1185">Reference proteome</keyword>
<keyword evidence="2 4" id="KW-0479">Metal-binding</keyword>
<accession>A0A495VSF1</accession>
<gene>
    <name evidence="4" type="primary">def</name>
    <name evidence="5" type="ORF">BC742_1618</name>
</gene>
<dbReference type="CDD" id="cd00487">
    <property type="entry name" value="Pep_deformylase"/>
    <property type="match status" value="1"/>
</dbReference>
<dbReference type="HAMAP" id="MF_00163">
    <property type="entry name" value="Pep_deformylase"/>
    <property type="match status" value="1"/>
</dbReference>
<dbReference type="PRINTS" id="PR01576">
    <property type="entry name" value="PDEFORMYLASE"/>
</dbReference>
<comment type="similarity">
    <text evidence="1 4">Belongs to the polypeptide deformylase family.</text>
</comment>
<evidence type="ECO:0000313" key="5">
    <source>
        <dbReference type="EMBL" id="RKT51345.1"/>
    </source>
</evidence>
<evidence type="ECO:0000313" key="6">
    <source>
        <dbReference type="Proteomes" id="UP000269493"/>
    </source>
</evidence>
<organism evidence="5 6">
    <name type="scientific">Coprobacter fastidiosus NSB1 = JCM 33896</name>
    <dbReference type="NCBI Taxonomy" id="1349822"/>
    <lineage>
        <taxon>Bacteria</taxon>
        <taxon>Pseudomonadati</taxon>
        <taxon>Bacteroidota</taxon>
        <taxon>Bacteroidia</taxon>
        <taxon>Bacteroidales</taxon>
        <taxon>Barnesiellaceae</taxon>
        <taxon>Coprobacter</taxon>
    </lineage>
</organism>
<keyword evidence="3 4" id="KW-0378">Hydrolase</keyword>
<dbReference type="Pfam" id="PF01327">
    <property type="entry name" value="Pep_deformylase"/>
    <property type="match status" value="1"/>
</dbReference>
<dbReference type="RefSeq" id="WP_009319653.1">
    <property type="nucleotide sequence ID" value="NZ_KI440787.1"/>
</dbReference>
<evidence type="ECO:0000256" key="1">
    <source>
        <dbReference type="ARBA" id="ARBA00010759"/>
    </source>
</evidence>
<name>A0A495VSF1_9BACT</name>
<evidence type="ECO:0000256" key="2">
    <source>
        <dbReference type="ARBA" id="ARBA00022723"/>
    </source>
</evidence>
<dbReference type="SUPFAM" id="SSF56420">
    <property type="entry name" value="Peptide deformylase"/>
    <property type="match status" value="1"/>
</dbReference>
<dbReference type="InterPro" id="IPR036821">
    <property type="entry name" value="Peptide_deformylase_sf"/>
</dbReference>
<feature type="binding site" evidence="4">
    <location>
        <position position="144"/>
    </location>
    <ligand>
        <name>Fe cation</name>
        <dbReference type="ChEBI" id="CHEBI:24875"/>
    </ligand>
</feature>
<dbReference type="PANTHER" id="PTHR10458:SF22">
    <property type="entry name" value="PEPTIDE DEFORMYLASE"/>
    <property type="match status" value="1"/>
</dbReference>
<dbReference type="GeneID" id="92929506"/>
<dbReference type="GO" id="GO:0042586">
    <property type="term" value="F:peptide deformylase activity"/>
    <property type="evidence" value="ECO:0007669"/>
    <property type="project" value="UniProtKB-UniRule"/>
</dbReference>
<dbReference type="OrthoDB" id="9784988at2"/>
<evidence type="ECO:0000256" key="3">
    <source>
        <dbReference type="ARBA" id="ARBA00022801"/>
    </source>
</evidence>
<comment type="catalytic activity">
    <reaction evidence="4">
        <text>N-terminal N-formyl-L-methionyl-[peptide] + H2O = N-terminal L-methionyl-[peptide] + formate</text>
        <dbReference type="Rhea" id="RHEA:24420"/>
        <dbReference type="Rhea" id="RHEA-COMP:10639"/>
        <dbReference type="Rhea" id="RHEA-COMP:10640"/>
        <dbReference type="ChEBI" id="CHEBI:15377"/>
        <dbReference type="ChEBI" id="CHEBI:15740"/>
        <dbReference type="ChEBI" id="CHEBI:49298"/>
        <dbReference type="ChEBI" id="CHEBI:64731"/>
        <dbReference type="EC" id="3.5.1.88"/>
    </reaction>
</comment>
<keyword evidence="4" id="KW-0648">Protein biosynthesis</keyword>
<dbReference type="Proteomes" id="UP000269493">
    <property type="component" value="Unassembled WGS sequence"/>
</dbReference>
<dbReference type="EC" id="3.5.1.88" evidence="4"/>
<dbReference type="GO" id="GO:0006412">
    <property type="term" value="P:translation"/>
    <property type="evidence" value="ECO:0007669"/>
    <property type="project" value="UniProtKB-UniRule"/>
</dbReference>
<dbReference type="GO" id="GO:0046872">
    <property type="term" value="F:metal ion binding"/>
    <property type="evidence" value="ECO:0007669"/>
    <property type="project" value="UniProtKB-KW"/>
</dbReference>
<proteinExistence type="inferred from homology"/>
<comment type="cofactor">
    <cofactor evidence="4">
        <name>Fe(2+)</name>
        <dbReference type="ChEBI" id="CHEBI:29033"/>
    </cofactor>
    <text evidence="4">Binds 1 Fe(2+) ion.</text>
</comment>
<keyword evidence="4" id="KW-0408">Iron</keyword>
<dbReference type="InterPro" id="IPR023635">
    <property type="entry name" value="Peptide_deformylase"/>
</dbReference>
<comment type="caution">
    <text evidence="5">The sequence shown here is derived from an EMBL/GenBank/DDBJ whole genome shotgun (WGS) entry which is preliminary data.</text>
</comment>
<dbReference type="PIRSF" id="PIRSF004749">
    <property type="entry name" value="Pep_def"/>
    <property type="match status" value="1"/>
</dbReference>
<comment type="function">
    <text evidence="4">Removes the formyl group from the N-terminal Met of newly synthesized proteins. Requires at least a dipeptide for an efficient rate of reaction. N-terminal L-methionine is a prerequisite for activity but the enzyme has broad specificity at other positions.</text>
</comment>
<feature type="active site" evidence="4">
    <location>
        <position position="141"/>
    </location>
</feature>
<dbReference type="PANTHER" id="PTHR10458">
    <property type="entry name" value="PEPTIDE DEFORMYLASE"/>
    <property type="match status" value="1"/>
</dbReference>
<protein>
    <recommendedName>
        <fullName evidence="4">Peptide deformylase</fullName>
        <shortName evidence="4">PDF</shortName>
        <ecNumber evidence="4">3.5.1.88</ecNumber>
    </recommendedName>
    <alternativeName>
        <fullName evidence="4">Polypeptide deformylase</fullName>
    </alternativeName>
</protein>
<dbReference type="Gene3D" id="3.90.45.10">
    <property type="entry name" value="Peptide deformylase"/>
    <property type="match status" value="1"/>
</dbReference>
<feature type="binding site" evidence="4">
    <location>
        <position position="140"/>
    </location>
    <ligand>
        <name>Fe cation</name>
        <dbReference type="ChEBI" id="CHEBI:24875"/>
    </ligand>
</feature>